<organism evidence="3 4">
    <name type="scientific">Spirodela intermedia</name>
    <name type="common">Intermediate duckweed</name>
    <dbReference type="NCBI Taxonomy" id="51605"/>
    <lineage>
        <taxon>Eukaryota</taxon>
        <taxon>Viridiplantae</taxon>
        <taxon>Streptophyta</taxon>
        <taxon>Embryophyta</taxon>
        <taxon>Tracheophyta</taxon>
        <taxon>Spermatophyta</taxon>
        <taxon>Magnoliopsida</taxon>
        <taxon>Liliopsida</taxon>
        <taxon>Araceae</taxon>
        <taxon>Lemnoideae</taxon>
        <taxon>Spirodela</taxon>
    </lineage>
</organism>
<protein>
    <submittedName>
        <fullName evidence="3">Uncharacterized protein</fullName>
    </submittedName>
</protein>
<accession>A0A7I8LJ06</accession>
<feature type="transmembrane region" description="Helical" evidence="1">
    <location>
        <begin position="34"/>
        <end position="50"/>
    </location>
</feature>
<keyword evidence="1" id="KW-1133">Transmembrane helix</keyword>
<evidence type="ECO:0000313" key="3">
    <source>
        <dbReference type="EMBL" id="CAA7409832.1"/>
    </source>
</evidence>
<proteinExistence type="predicted"/>
<dbReference type="Proteomes" id="UP000663760">
    <property type="component" value="Chromosome 16"/>
</dbReference>
<reference evidence="3" key="1">
    <citation type="submission" date="2020-02" db="EMBL/GenBank/DDBJ databases">
        <authorList>
            <person name="Scholz U."/>
            <person name="Mascher M."/>
            <person name="Fiebig A."/>
        </authorList>
    </citation>
    <scope>NUCLEOTIDE SEQUENCE</scope>
</reference>
<gene>
    <name evidence="2" type="ORF">SI7747_16019023</name>
    <name evidence="3" type="ORF">SI8410_16020510</name>
</gene>
<sequence length="51" mass="6177">MDINHFLMILVCIFWVSFFYLNTFLLVCSLPRSWLFFFLSVGIVFQNAIYF</sequence>
<evidence type="ECO:0000256" key="1">
    <source>
        <dbReference type="SAM" id="Phobius"/>
    </source>
</evidence>
<name>A0A7I8LJ06_SPIIN</name>
<feature type="transmembrane region" description="Helical" evidence="1">
    <location>
        <begin position="6"/>
        <end position="27"/>
    </location>
</feature>
<evidence type="ECO:0000313" key="4">
    <source>
        <dbReference type="Proteomes" id="UP000663760"/>
    </source>
</evidence>
<dbReference type="EMBL" id="LR743603">
    <property type="protein sequence ID" value="CAA2633509.1"/>
    <property type="molecule type" value="Genomic_DNA"/>
</dbReference>
<dbReference type="AlphaFoldDB" id="A0A7I8LJ06"/>
<keyword evidence="1" id="KW-0812">Transmembrane</keyword>
<evidence type="ECO:0000313" key="2">
    <source>
        <dbReference type="EMBL" id="CAA2633509.1"/>
    </source>
</evidence>
<keyword evidence="1" id="KW-0472">Membrane</keyword>
<keyword evidence="4" id="KW-1185">Reference proteome</keyword>
<dbReference type="EMBL" id="LR746279">
    <property type="protein sequence ID" value="CAA7409832.1"/>
    <property type="molecule type" value="Genomic_DNA"/>
</dbReference>